<name>A0ABW1I7Z2_9PSEU</name>
<proteinExistence type="predicted"/>
<evidence type="ECO:0000256" key="1">
    <source>
        <dbReference type="SAM" id="MobiDB-lite"/>
    </source>
</evidence>
<dbReference type="PROSITE" id="PS50801">
    <property type="entry name" value="STAS"/>
    <property type="match status" value="1"/>
</dbReference>
<protein>
    <submittedName>
        <fullName evidence="3">STAS domain-containing protein</fullName>
    </submittedName>
</protein>
<accession>A0ABW1I7Z2</accession>
<dbReference type="SUPFAM" id="SSF52091">
    <property type="entry name" value="SpoIIaa-like"/>
    <property type="match status" value="1"/>
</dbReference>
<dbReference type="RefSeq" id="WP_379566949.1">
    <property type="nucleotide sequence ID" value="NZ_JBHSQK010000039.1"/>
</dbReference>
<dbReference type="EMBL" id="JBHSQK010000039">
    <property type="protein sequence ID" value="MFC5949806.1"/>
    <property type="molecule type" value="Genomic_DNA"/>
</dbReference>
<reference evidence="4" key="1">
    <citation type="journal article" date="2019" name="Int. J. Syst. Evol. Microbiol.">
        <title>The Global Catalogue of Microorganisms (GCM) 10K type strain sequencing project: providing services to taxonomists for standard genome sequencing and annotation.</title>
        <authorList>
            <consortium name="The Broad Institute Genomics Platform"/>
            <consortium name="The Broad Institute Genome Sequencing Center for Infectious Disease"/>
            <person name="Wu L."/>
            <person name="Ma J."/>
        </authorList>
    </citation>
    <scope>NUCLEOTIDE SEQUENCE [LARGE SCALE GENOMIC DNA]</scope>
    <source>
        <strain evidence="4">CGMCC 4.7397</strain>
    </source>
</reference>
<dbReference type="InterPro" id="IPR058548">
    <property type="entry name" value="MlaB-like_STAS"/>
</dbReference>
<organism evidence="3 4">
    <name type="scientific">Pseudonocardia lutea</name>
    <dbReference type="NCBI Taxonomy" id="2172015"/>
    <lineage>
        <taxon>Bacteria</taxon>
        <taxon>Bacillati</taxon>
        <taxon>Actinomycetota</taxon>
        <taxon>Actinomycetes</taxon>
        <taxon>Pseudonocardiales</taxon>
        <taxon>Pseudonocardiaceae</taxon>
        <taxon>Pseudonocardia</taxon>
    </lineage>
</organism>
<comment type="caution">
    <text evidence="3">The sequence shown here is derived from an EMBL/GenBank/DDBJ whole genome shotgun (WGS) entry which is preliminary data.</text>
</comment>
<dbReference type="CDD" id="cd07043">
    <property type="entry name" value="STAS_anti-anti-sigma_factors"/>
    <property type="match status" value="1"/>
</dbReference>
<gene>
    <name evidence="3" type="ORF">ACFQH9_16155</name>
</gene>
<evidence type="ECO:0000313" key="3">
    <source>
        <dbReference type="EMBL" id="MFC5949806.1"/>
    </source>
</evidence>
<dbReference type="Gene3D" id="3.30.750.24">
    <property type="entry name" value="STAS domain"/>
    <property type="match status" value="1"/>
</dbReference>
<dbReference type="Proteomes" id="UP001596119">
    <property type="component" value="Unassembled WGS sequence"/>
</dbReference>
<evidence type="ECO:0000313" key="4">
    <source>
        <dbReference type="Proteomes" id="UP001596119"/>
    </source>
</evidence>
<evidence type="ECO:0000259" key="2">
    <source>
        <dbReference type="PROSITE" id="PS50801"/>
    </source>
</evidence>
<feature type="domain" description="STAS" evidence="2">
    <location>
        <begin position="161"/>
        <end position="211"/>
    </location>
</feature>
<sequence>MSHTCVVARSAEERLEAVAAFLTEPAPSARNRVVLTGCVDRVELAGRLRAWDLDLPALEVNRHVLLLPRGVDAAVAMDFLPLSVSGVRRLLVWADPSLCPCEHALHTLATCRDIDVLCHYRAHDLTRDLRDQVRSCHDHVREIPAVYDDGILRITERPDSVVHLAGECDLANVHALRSRLDDLVRIGPRVLDLSRTRFVDARTTMLLADLVAQRRITLRRAPEMVDHLLRLARGAPACAAEPDEALVDVRGGPGGRECLPGTAGRHESHASAEPPV</sequence>
<dbReference type="InterPro" id="IPR036513">
    <property type="entry name" value="STAS_dom_sf"/>
</dbReference>
<keyword evidence="4" id="KW-1185">Reference proteome</keyword>
<dbReference type="InterPro" id="IPR002645">
    <property type="entry name" value="STAS_dom"/>
</dbReference>
<feature type="region of interest" description="Disordered" evidence="1">
    <location>
        <begin position="250"/>
        <end position="276"/>
    </location>
</feature>
<dbReference type="Pfam" id="PF13466">
    <property type="entry name" value="STAS_2"/>
    <property type="match status" value="1"/>
</dbReference>